<keyword evidence="4" id="KW-0677">Repeat</keyword>
<evidence type="ECO:0000259" key="9">
    <source>
        <dbReference type="PROSITE" id="PS51873"/>
    </source>
</evidence>
<evidence type="ECO:0000313" key="10">
    <source>
        <dbReference type="EMBL" id="KIW06620.1"/>
    </source>
</evidence>
<keyword evidence="3" id="KW-0479">Metal-binding</keyword>
<dbReference type="InterPro" id="IPR044066">
    <property type="entry name" value="TRIAD_supradom"/>
</dbReference>
<dbReference type="PROSITE" id="PS51873">
    <property type="entry name" value="TRIAD"/>
    <property type="match status" value="1"/>
</dbReference>
<dbReference type="PANTHER" id="PTHR22770">
    <property type="entry name" value="UBIQUITIN CONJUGATING ENZYME 7 INTERACTING PROTEIN-RELATED"/>
    <property type="match status" value="1"/>
</dbReference>
<proteinExistence type="predicted"/>
<evidence type="ECO:0000256" key="1">
    <source>
        <dbReference type="ARBA" id="ARBA00004906"/>
    </source>
</evidence>
<dbReference type="AlphaFoldDB" id="A0A0D2AJ91"/>
<dbReference type="GeneID" id="27310306"/>
<evidence type="ECO:0000256" key="8">
    <source>
        <dbReference type="SAM" id="MobiDB-lite"/>
    </source>
</evidence>
<keyword evidence="11" id="KW-1185">Reference proteome</keyword>
<feature type="region of interest" description="Disordered" evidence="8">
    <location>
        <begin position="17"/>
        <end position="37"/>
    </location>
</feature>
<comment type="pathway">
    <text evidence="1">Protein modification; protein ubiquitination.</text>
</comment>
<evidence type="ECO:0000256" key="4">
    <source>
        <dbReference type="ARBA" id="ARBA00022737"/>
    </source>
</evidence>
<feature type="region of interest" description="Disordered" evidence="8">
    <location>
        <begin position="373"/>
        <end position="414"/>
    </location>
</feature>
<keyword evidence="6" id="KW-0833">Ubl conjugation pathway</keyword>
<keyword evidence="5" id="KW-0863">Zinc-finger</keyword>
<keyword evidence="7" id="KW-0862">Zinc</keyword>
<dbReference type="PANTHER" id="PTHR22770:SF47">
    <property type="entry name" value="E3 UBIQUITIN-PROTEIN LIGASE RNF216"/>
    <property type="match status" value="1"/>
</dbReference>
<dbReference type="SMART" id="SM00647">
    <property type="entry name" value="IBR"/>
    <property type="match status" value="2"/>
</dbReference>
<dbReference type="InterPro" id="IPR051628">
    <property type="entry name" value="LUBAC_E3_Ligases"/>
</dbReference>
<dbReference type="InParanoid" id="A0A0D2AJ91"/>
<dbReference type="Pfam" id="PF01485">
    <property type="entry name" value="IBR"/>
    <property type="match status" value="1"/>
</dbReference>
<dbReference type="HOGENOM" id="CLU_491082_0_0_1"/>
<dbReference type="Proteomes" id="UP000053259">
    <property type="component" value="Unassembled WGS sequence"/>
</dbReference>
<organism evidence="10 11">
    <name type="scientific">Verruconis gallopava</name>
    <dbReference type="NCBI Taxonomy" id="253628"/>
    <lineage>
        <taxon>Eukaryota</taxon>
        <taxon>Fungi</taxon>
        <taxon>Dikarya</taxon>
        <taxon>Ascomycota</taxon>
        <taxon>Pezizomycotina</taxon>
        <taxon>Dothideomycetes</taxon>
        <taxon>Pleosporomycetidae</taxon>
        <taxon>Venturiales</taxon>
        <taxon>Sympoventuriaceae</taxon>
        <taxon>Verruconis</taxon>
    </lineage>
</organism>
<sequence>MQKQNAQARMQRTLAALEKEKGKHAANEKMQQERGEREYETLLESEKRNAMCEDCEICCEPRAPHRFVECDNRLDRHSYCEVCVRRHLREQIFEKASPWMRCLGDGCVAFYKRVDYERILGQDAIDMRDRLELRTELRNVEGMTACLSCDFAMFIDDGVEVFDCRNPSCMKSFCLKCKEEPHFGRTCGEAQDAKKDAAARGELGHGGARDDLRRKVEEYISEALIRKCSDCGMSFVKESGCNQMRCICGRNVSCYACGAEHVQHDHWMQGTCRLFESTEEREATERREAEKQAIAKVMQENPGVREEDLKVREFSENVKKDDEMRRAKERFFLVGEDWHPGMEVHGADSDTMADITAQMSAFNLGGARGIVAAGASRQRRRRAGGPARQKGQTSSAGAGLVDGVSPGFAPSAARNRSIHPQLSNQLRHLTTEPGLVTVIPRHVAGAIASGRSRQPQSTRRAQHLSIDSGVELNDPRPSRTPRLQANAQIVQRRLERTRLQLDIRMQRANAALHRERTPQARFANQSGLRNDGIDAWGAPGLNRVHRHRPRGPGLI</sequence>
<evidence type="ECO:0000313" key="11">
    <source>
        <dbReference type="Proteomes" id="UP000053259"/>
    </source>
</evidence>
<dbReference type="EMBL" id="KN847534">
    <property type="protein sequence ID" value="KIW06620.1"/>
    <property type="molecule type" value="Genomic_DNA"/>
</dbReference>
<dbReference type="InterPro" id="IPR002867">
    <property type="entry name" value="IBR_dom"/>
</dbReference>
<feature type="domain" description="RING-type" evidence="9">
    <location>
        <begin position="51"/>
        <end position="276"/>
    </location>
</feature>
<dbReference type="Pfam" id="PF26200">
    <property type="entry name" value="Rcat_RNF216"/>
    <property type="match status" value="1"/>
</dbReference>
<evidence type="ECO:0000256" key="5">
    <source>
        <dbReference type="ARBA" id="ARBA00022771"/>
    </source>
</evidence>
<dbReference type="InterPro" id="IPR013083">
    <property type="entry name" value="Znf_RING/FYVE/PHD"/>
</dbReference>
<dbReference type="InterPro" id="IPR047545">
    <property type="entry name" value="BRcat_RBR_RNF216"/>
</dbReference>
<dbReference type="CDD" id="cd20339">
    <property type="entry name" value="BRcat_RBR_RNF216"/>
    <property type="match status" value="1"/>
</dbReference>
<dbReference type="GO" id="GO:0008270">
    <property type="term" value="F:zinc ion binding"/>
    <property type="evidence" value="ECO:0007669"/>
    <property type="project" value="UniProtKB-KW"/>
</dbReference>
<evidence type="ECO:0000256" key="7">
    <source>
        <dbReference type="ARBA" id="ARBA00022833"/>
    </source>
</evidence>
<dbReference type="VEuPathDB" id="FungiDB:PV09_02333"/>
<dbReference type="Gene3D" id="3.30.40.10">
    <property type="entry name" value="Zinc/RING finger domain, C3HC4 (zinc finger)"/>
    <property type="match status" value="1"/>
</dbReference>
<dbReference type="STRING" id="253628.A0A0D2AJ91"/>
<evidence type="ECO:0000256" key="2">
    <source>
        <dbReference type="ARBA" id="ARBA00022679"/>
    </source>
</evidence>
<gene>
    <name evidence="10" type="ORF">PV09_02333</name>
</gene>
<keyword evidence="2" id="KW-0808">Transferase</keyword>
<accession>A0A0D2AJ91</accession>
<name>A0A0D2AJ91_9PEZI</name>
<dbReference type="RefSeq" id="XP_016216489.1">
    <property type="nucleotide sequence ID" value="XM_016355353.1"/>
</dbReference>
<evidence type="ECO:0000256" key="3">
    <source>
        <dbReference type="ARBA" id="ARBA00022723"/>
    </source>
</evidence>
<dbReference type="GO" id="GO:0016740">
    <property type="term" value="F:transferase activity"/>
    <property type="evidence" value="ECO:0007669"/>
    <property type="project" value="UniProtKB-KW"/>
</dbReference>
<dbReference type="SUPFAM" id="SSF57850">
    <property type="entry name" value="RING/U-box"/>
    <property type="match status" value="3"/>
</dbReference>
<reference evidence="10 11" key="1">
    <citation type="submission" date="2015-01" db="EMBL/GenBank/DDBJ databases">
        <title>The Genome Sequence of Ochroconis gallopava CBS43764.</title>
        <authorList>
            <consortium name="The Broad Institute Genomics Platform"/>
            <person name="Cuomo C."/>
            <person name="de Hoog S."/>
            <person name="Gorbushina A."/>
            <person name="Stielow B."/>
            <person name="Teixiera M."/>
            <person name="Abouelleil A."/>
            <person name="Chapman S.B."/>
            <person name="Priest M."/>
            <person name="Young S.K."/>
            <person name="Wortman J."/>
            <person name="Nusbaum C."/>
            <person name="Birren B."/>
        </authorList>
    </citation>
    <scope>NUCLEOTIDE SEQUENCE [LARGE SCALE GENOMIC DNA]</scope>
    <source>
        <strain evidence="10 11">CBS 43764</strain>
    </source>
</reference>
<protein>
    <recommendedName>
        <fullName evidence="9">RING-type domain-containing protein</fullName>
    </recommendedName>
</protein>
<dbReference type="OrthoDB" id="10009520at2759"/>
<evidence type="ECO:0000256" key="6">
    <source>
        <dbReference type="ARBA" id="ARBA00022786"/>
    </source>
</evidence>
<dbReference type="Gene3D" id="1.20.120.1750">
    <property type="match status" value="1"/>
</dbReference>